<dbReference type="SMART" id="SM00332">
    <property type="entry name" value="PP2Cc"/>
    <property type="match status" value="1"/>
</dbReference>
<protein>
    <recommendedName>
        <fullName evidence="1">PPM-type phosphatase domain-containing protein</fullName>
    </recommendedName>
</protein>
<proteinExistence type="predicted"/>
<sequence>MPSIIFWACALAATVILRLAVGRVSTRQALEIGMDYTLGGREIYADAYDWAHYESQSMYVIANGIGRSRKGEIAAKAAADTFVRLFEATGATDNPSYFFQTAFHAANAAILQRIVDSTAGASVLCAVIDAGKLYYALAGNCKICVYRHGDLIPLSEGQTLEAYAKQVFRQGRITRKDALAALNDKRLYNFVGHDGFKDLELFDIPVSLKKGDIVVLMTDGVYDFCTPNQLEGILKSNRSSQNMASAVIEKLEQENNPEQDNATVVLVKINQL</sequence>
<dbReference type="RefSeq" id="WP_087303268.1">
    <property type="nucleotide sequence ID" value="NZ_NFKP01000035.1"/>
</dbReference>
<accession>A0A1Y4MGV7</accession>
<dbReference type="Proteomes" id="UP000196386">
    <property type="component" value="Unassembled WGS sequence"/>
</dbReference>
<dbReference type="Gene3D" id="3.60.40.10">
    <property type="entry name" value="PPM-type phosphatase domain"/>
    <property type="match status" value="1"/>
</dbReference>
<dbReference type="AlphaFoldDB" id="A0A1Y4MGV7"/>
<gene>
    <name evidence="2" type="ORF">B5F11_18530</name>
</gene>
<dbReference type="InterPro" id="IPR036457">
    <property type="entry name" value="PPM-type-like_dom_sf"/>
</dbReference>
<comment type="caution">
    <text evidence="2">The sequence shown here is derived from an EMBL/GenBank/DDBJ whole genome shotgun (WGS) entry which is preliminary data.</text>
</comment>
<name>A0A1Y4MGV7_9FIRM</name>
<dbReference type="PROSITE" id="PS51746">
    <property type="entry name" value="PPM_2"/>
    <property type="match status" value="1"/>
</dbReference>
<dbReference type="InterPro" id="IPR001932">
    <property type="entry name" value="PPM-type_phosphatase-like_dom"/>
</dbReference>
<dbReference type="SMART" id="SM00331">
    <property type="entry name" value="PP2C_SIG"/>
    <property type="match status" value="1"/>
</dbReference>
<dbReference type="Pfam" id="PF13672">
    <property type="entry name" value="PP2C_2"/>
    <property type="match status" value="1"/>
</dbReference>
<dbReference type="CDD" id="cd00143">
    <property type="entry name" value="PP2Cc"/>
    <property type="match status" value="1"/>
</dbReference>
<reference evidence="3" key="1">
    <citation type="submission" date="2017-04" db="EMBL/GenBank/DDBJ databases">
        <title>Function of individual gut microbiota members based on whole genome sequencing of pure cultures obtained from chicken caecum.</title>
        <authorList>
            <person name="Medvecky M."/>
            <person name="Cejkova D."/>
            <person name="Polansky O."/>
            <person name="Karasova D."/>
            <person name="Kubasova T."/>
            <person name="Cizek A."/>
            <person name="Rychlik I."/>
        </authorList>
    </citation>
    <scope>NUCLEOTIDE SEQUENCE [LARGE SCALE GENOMIC DNA]</scope>
    <source>
        <strain evidence="3">An175</strain>
    </source>
</reference>
<organism evidence="2 3">
    <name type="scientific">Anaerotruncus colihominis</name>
    <dbReference type="NCBI Taxonomy" id="169435"/>
    <lineage>
        <taxon>Bacteria</taxon>
        <taxon>Bacillati</taxon>
        <taxon>Bacillota</taxon>
        <taxon>Clostridia</taxon>
        <taxon>Eubacteriales</taxon>
        <taxon>Oscillospiraceae</taxon>
        <taxon>Anaerotruncus</taxon>
    </lineage>
</organism>
<dbReference type="EMBL" id="NFKP01000035">
    <property type="protein sequence ID" value="OUP67390.1"/>
    <property type="molecule type" value="Genomic_DNA"/>
</dbReference>
<dbReference type="SUPFAM" id="SSF81606">
    <property type="entry name" value="PP2C-like"/>
    <property type="match status" value="1"/>
</dbReference>
<evidence type="ECO:0000259" key="1">
    <source>
        <dbReference type="PROSITE" id="PS51746"/>
    </source>
</evidence>
<evidence type="ECO:0000313" key="2">
    <source>
        <dbReference type="EMBL" id="OUP67390.1"/>
    </source>
</evidence>
<evidence type="ECO:0000313" key="3">
    <source>
        <dbReference type="Proteomes" id="UP000196386"/>
    </source>
</evidence>
<feature type="domain" description="PPM-type phosphatase" evidence="1">
    <location>
        <begin position="31"/>
        <end position="269"/>
    </location>
</feature>